<evidence type="ECO:0000313" key="1">
    <source>
        <dbReference type="EMBL" id="MFC3578805.1"/>
    </source>
</evidence>
<dbReference type="Proteomes" id="UP001595713">
    <property type="component" value="Unassembled WGS sequence"/>
</dbReference>
<name>A0ABV7SRT4_9SPHN</name>
<gene>
    <name evidence="1" type="ORF">ACFONA_01405</name>
</gene>
<dbReference type="EMBL" id="JBHRXP010000001">
    <property type="protein sequence ID" value="MFC3578805.1"/>
    <property type="molecule type" value="Genomic_DNA"/>
</dbReference>
<reference evidence="2" key="1">
    <citation type="journal article" date="2019" name="Int. J. Syst. Evol. Microbiol.">
        <title>The Global Catalogue of Microorganisms (GCM) 10K type strain sequencing project: providing services to taxonomists for standard genome sequencing and annotation.</title>
        <authorList>
            <consortium name="The Broad Institute Genomics Platform"/>
            <consortium name="The Broad Institute Genome Sequencing Center for Infectious Disease"/>
            <person name="Wu L."/>
            <person name="Ma J."/>
        </authorList>
    </citation>
    <scope>NUCLEOTIDE SEQUENCE [LARGE SCALE GENOMIC DNA]</scope>
    <source>
        <strain evidence="2">KCTC 42739</strain>
    </source>
</reference>
<proteinExistence type="predicted"/>
<comment type="caution">
    <text evidence="1">The sequence shown here is derived from an EMBL/GenBank/DDBJ whole genome shotgun (WGS) entry which is preliminary data.</text>
</comment>
<protein>
    <submittedName>
        <fullName evidence="1">Uncharacterized protein</fullName>
    </submittedName>
</protein>
<keyword evidence="2" id="KW-1185">Reference proteome</keyword>
<evidence type="ECO:0000313" key="2">
    <source>
        <dbReference type="Proteomes" id="UP001595713"/>
    </source>
</evidence>
<dbReference type="RefSeq" id="WP_261293787.1">
    <property type="nucleotide sequence ID" value="NZ_JANQBK010000004.1"/>
</dbReference>
<sequence>MPDRMIGAGWHGPGKLGAAGSGRPTAHDIATRMLAFNTARDAAFAPYGMVVNDIAWELMLRMFVAQERGVRLTVQQLCGDVATPRGVSLRWARALQANGLLDYDERAGLSAQVRLPVVAAQVLRQLLEA</sequence>
<accession>A0ABV7SRT4</accession>
<organism evidence="1 2">
    <name type="scientific">Sphingomonas hylomeconis</name>
    <dbReference type="NCBI Taxonomy" id="1395958"/>
    <lineage>
        <taxon>Bacteria</taxon>
        <taxon>Pseudomonadati</taxon>
        <taxon>Pseudomonadota</taxon>
        <taxon>Alphaproteobacteria</taxon>
        <taxon>Sphingomonadales</taxon>
        <taxon>Sphingomonadaceae</taxon>
        <taxon>Sphingomonas</taxon>
    </lineage>
</organism>